<feature type="transmembrane region" description="Helical" evidence="1">
    <location>
        <begin position="146"/>
        <end position="164"/>
    </location>
</feature>
<keyword evidence="1" id="KW-1133">Transmembrane helix</keyword>
<reference evidence="3" key="1">
    <citation type="submission" date="2018-02" db="EMBL/GenBank/DDBJ databases">
        <title>A New Nudivirus from Drosophila melanogaster.</title>
        <authorList>
            <consortium name="DrosEU"/>
            <person name="Obbard D.J."/>
            <person name="Staubach F."/>
            <person name="Betancourt A."/>
        </authorList>
    </citation>
    <scope>NUCLEOTIDE SEQUENCE [LARGE SCALE GENOMIC DNA]</scope>
</reference>
<evidence type="ECO:0000313" key="3">
    <source>
        <dbReference type="Proteomes" id="UP000679071"/>
    </source>
</evidence>
<keyword evidence="1" id="KW-0812">Transmembrane</keyword>
<evidence type="ECO:0000256" key="1">
    <source>
        <dbReference type="SAM" id="Phobius"/>
    </source>
</evidence>
<keyword evidence="1" id="KW-0472">Membrane</keyword>
<dbReference type="RefSeq" id="YP_010797676.1">
    <property type="nucleotide sequence ID" value="NC_076232.1"/>
</dbReference>
<dbReference type="Proteomes" id="UP000679071">
    <property type="component" value="Segment"/>
</dbReference>
<evidence type="ECO:0000313" key="2">
    <source>
        <dbReference type="EMBL" id="AYP97955.1"/>
    </source>
</evidence>
<protein>
    <submittedName>
        <fullName evidence="2">DiNV CH01M ORF12-like protein</fullName>
    </submittedName>
</protein>
<feature type="transmembrane region" description="Helical" evidence="1">
    <location>
        <begin position="170"/>
        <end position="187"/>
    </location>
</feature>
<dbReference type="EMBL" id="MG969167">
    <property type="protein sequence ID" value="AYP97955.1"/>
    <property type="molecule type" value="Genomic_DNA"/>
</dbReference>
<organism evidence="2 3">
    <name type="scientific">Mauternbach virus</name>
    <dbReference type="NCBI Taxonomy" id="2486603"/>
    <lineage>
        <taxon>Viruses</taxon>
        <taxon>Viruses incertae sedis</taxon>
        <taxon>Naldaviricetes</taxon>
        <taxon>Lefavirales</taxon>
        <taxon>Nudiviridae</taxon>
        <taxon>Alphanudivirus</taxon>
        <taxon>Alphanudivirus quartudromelanogasteris</taxon>
    </lineage>
</organism>
<dbReference type="KEGG" id="vg:80535654"/>
<proteinExistence type="predicted"/>
<keyword evidence="3" id="KW-1185">Reference proteome</keyword>
<sequence length="241" mass="27335">MPESKKSTLSTCTNSAFDGIKHKSMDNNIQKANDENDFNNINPLTEDDLICDEIIPEHDDLPNDSDTYESMELSSPRTLDINDNAFSAYIDDNMQNNIGLRSNRVNINGSTCTAFNNIQQYPQLSDACSSIFKSLATLDVQTFQQAIKYSIFTIFVLLITLYLFPKHLLIILLYILLLVLCLLKYIITPLSSTKITKKTIPIVKKNKQKSIDLKKLELLRKKLLKNTTLAASNSHNNRNIK</sequence>
<accession>A0A3G3E7N5</accession>
<dbReference type="GeneID" id="80535654"/>
<name>A0A3G3E7N5_9VIRU</name>